<evidence type="ECO:0000313" key="4">
    <source>
        <dbReference type="Proteomes" id="UP000729402"/>
    </source>
</evidence>
<dbReference type="CDD" id="cd09487">
    <property type="entry name" value="SAM_superfamily"/>
    <property type="match status" value="1"/>
</dbReference>
<comment type="caution">
    <text evidence="3">The sequence shown here is derived from an EMBL/GenBank/DDBJ whole genome shotgun (WGS) entry which is preliminary data.</text>
</comment>
<name>A0A8J5RJU7_ZIZPA</name>
<dbReference type="PANTHER" id="PTHR10627:SF68">
    <property type="entry name" value="F26K24.15 PROTEIN-RELATED"/>
    <property type="match status" value="1"/>
</dbReference>
<dbReference type="Proteomes" id="UP000729402">
    <property type="component" value="Unassembled WGS sequence"/>
</dbReference>
<organism evidence="3 4">
    <name type="scientific">Zizania palustris</name>
    <name type="common">Northern wild rice</name>
    <dbReference type="NCBI Taxonomy" id="103762"/>
    <lineage>
        <taxon>Eukaryota</taxon>
        <taxon>Viridiplantae</taxon>
        <taxon>Streptophyta</taxon>
        <taxon>Embryophyta</taxon>
        <taxon>Tracheophyta</taxon>
        <taxon>Spermatophyta</taxon>
        <taxon>Magnoliopsida</taxon>
        <taxon>Liliopsida</taxon>
        <taxon>Poales</taxon>
        <taxon>Poaceae</taxon>
        <taxon>BOP clade</taxon>
        <taxon>Oryzoideae</taxon>
        <taxon>Oryzeae</taxon>
        <taxon>Zizaniinae</taxon>
        <taxon>Zizania</taxon>
    </lineage>
</organism>
<gene>
    <name evidence="3" type="ORF">GUJ93_ZPchr0008g13699</name>
</gene>
<proteinExistence type="predicted"/>
<evidence type="ECO:0000256" key="1">
    <source>
        <dbReference type="ARBA" id="ARBA00022737"/>
    </source>
</evidence>
<keyword evidence="1" id="KW-0677">Repeat</keyword>
<dbReference type="PROSITE" id="PS50105">
    <property type="entry name" value="SAM_DOMAIN"/>
    <property type="match status" value="1"/>
</dbReference>
<feature type="domain" description="SAM" evidence="2">
    <location>
        <begin position="194"/>
        <end position="257"/>
    </location>
</feature>
<keyword evidence="4" id="KW-1185">Reference proteome</keyword>
<dbReference type="EMBL" id="JAAALK010000290">
    <property type="protein sequence ID" value="KAG8047077.1"/>
    <property type="molecule type" value="Genomic_DNA"/>
</dbReference>
<dbReference type="InterPro" id="IPR001660">
    <property type="entry name" value="SAM"/>
</dbReference>
<protein>
    <recommendedName>
        <fullName evidence="2">SAM domain-containing protein</fullName>
    </recommendedName>
</protein>
<evidence type="ECO:0000313" key="3">
    <source>
        <dbReference type="EMBL" id="KAG8047078.1"/>
    </source>
</evidence>
<dbReference type="Pfam" id="PF07647">
    <property type="entry name" value="SAM_2"/>
    <property type="match status" value="1"/>
</dbReference>
<dbReference type="AlphaFoldDB" id="A0A8J5RJU7"/>
<evidence type="ECO:0000259" key="2">
    <source>
        <dbReference type="PROSITE" id="PS50105"/>
    </source>
</evidence>
<accession>A0A8J5RJU7</accession>
<reference evidence="3" key="2">
    <citation type="submission" date="2021-02" db="EMBL/GenBank/DDBJ databases">
        <authorList>
            <person name="Kimball J.A."/>
            <person name="Haas M.W."/>
            <person name="Macchietto M."/>
            <person name="Kono T."/>
            <person name="Duquette J."/>
            <person name="Shao M."/>
        </authorList>
    </citation>
    <scope>NUCLEOTIDE SEQUENCE</scope>
    <source>
        <tissue evidence="3">Fresh leaf tissue</tissue>
    </source>
</reference>
<reference evidence="3" key="1">
    <citation type="journal article" date="2021" name="bioRxiv">
        <title>Whole Genome Assembly and Annotation of Northern Wild Rice, Zizania palustris L., Supports a Whole Genome Duplication in the Zizania Genus.</title>
        <authorList>
            <person name="Haas M."/>
            <person name="Kono T."/>
            <person name="Macchietto M."/>
            <person name="Millas R."/>
            <person name="McGilp L."/>
            <person name="Shao M."/>
            <person name="Duquette J."/>
            <person name="Hirsch C.N."/>
            <person name="Kimball J."/>
        </authorList>
    </citation>
    <scope>NUCLEOTIDE SEQUENCE</scope>
    <source>
        <tissue evidence="3">Fresh leaf tissue</tissue>
    </source>
</reference>
<sequence>MSSSDGNKPPLEVSIDPLCSMDGIDENDDWVIVKKQRITIFIPPPSHASANCNDRPKKGSGQTCLAKKNRGNCDAARKMHAKQMITKKHQEPLLEGVEVAAINKKTQENVSESTSHKDALMIREEISSQSPIASIVKTDQTKHADHAVIQGQFHDSIEITRNSFGNISKPELPVLSSQVTNKIMRARLLERWVAGFGGLRNWLFTRGLGWFVDILDSKKLGMYQIVSLTMNQLKDMGLVAVGPRRKLIHAIESVCEPNQFERVS</sequence>
<dbReference type="OrthoDB" id="271862at2759"/>
<dbReference type="EMBL" id="JAAALK010000290">
    <property type="protein sequence ID" value="KAG8047078.1"/>
    <property type="molecule type" value="Genomic_DNA"/>
</dbReference>
<dbReference type="PANTHER" id="PTHR10627">
    <property type="entry name" value="SCP160"/>
    <property type="match status" value="1"/>
</dbReference>